<name>A0ABV4Y6R9_9CYAN</name>
<keyword evidence="1" id="KW-0472">Membrane</keyword>
<evidence type="ECO:0000256" key="1">
    <source>
        <dbReference type="SAM" id="Phobius"/>
    </source>
</evidence>
<accession>A0ABV4Y6R9</accession>
<gene>
    <name evidence="2" type="ORF">ACE1B6_04175</name>
</gene>
<keyword evidence="3" id="KW-1185">Reference proteome</keyword>
<feature type="transmembrane region" description="Helical" evidence="1">
    <location>
        <begin position="34"/>
        <end position="54"/>
    </location>
</feature>
<dbReference type="Proteomes" id="UP001576776">
    <property type="component" value="Unassembled WGS sequence"/>
</dbReference>
<keyword evidence="1" id="KW-0812">Transmembrane</keyword>
<protein>
    <recommendedName>
        <fullName evidence="4">NADH dehydrogenase subunit 4</fullName>
    </recommendedName>
</protein>
<dbReference type="EMBL" id="JBHFNS010000019">
    <property type="protein sequence ID" value="MFB2934452.1"/>
    <property type="molecule type" value="Genomic_DNA"/>
</dbReference>
<keyword evidence="1" id="KW-1133">Transmembrane helix</keyword>
<evidence type="ECO:0000313" key="3">
    <source>
        <dbReference type="Proteomes" id="UP001576776"/>
    </source>
</evidence>
<comment type="caution">
    <text evidence="2">The sequence shown here is derived from an EMBL/GenBank/DDBJ whole genome shotgun (WGS) entry which is preliminary data.</text>
</comment>
<feature type="transmembrane region" description="Helical" evidence="1">
    <location>
        <begin position="7"/>
        <end position="28"/>
    </location>
</feature>
<sequence>MKSLQPLFVFLSMILLFPLLFGLAYLLWNVNHAVALIVLFIGLSADLLGGFELLDRTLSHL</sequence>
<dbReference type="RefSeq" id="WP_413255980.1">
    <property type="nucleotide sequence ID" value="NZ_JBHFNS010000019.1"/>
</dbReference>
<organism evidence="2 3">
    <name type="scientific">Floridaenema fluviatile BLCC-F154</name>
    <dbReference type="NCBI Taxonomy" id="3153640"/>
    <lineage>
        <taxon>Bacteria</taxon>
        <taxon>Bacillati</taxon>
        <taxon>Cyanobacteriota</taxon>
        <taxon>Cyanophyceae</taxon>
        <taxon>Oscillatoriophycideae</taxon>
        <taxon>Aerosakkonematales</taxon>
        <taxon>Aerosakkonemataceae</taxon>
        <taxon>Floridanema</taxon>
        <taxon>Floridanema fluviatile</taxon>
    </lineage>
</organism>
<reference evidence="2 3" key="1">
    <citation type="submission" date="2024-09" db="EMBL/GenBank/DDBJ databases">
        <title>Floridaenema gen nov. (Aerosakkonemataceae, Aerosakkonematales ord. nov., Cyanobacteria) from benthic tropical and subtropical fresh waters, with the description of four new species.</title>
        <authorList>
            <person name="Moretto J.A."/>
            <person name="Berthold D.E."/>
            <person name="Lefler F.W."/>
            <person name="Huang I.-S."/>
            <person name="Laughinghouse H. IV."/>
        </authorList>
    </citation>
    <scope>NUCLEOTIDE SEQUENCE [LARGE SCALE GENOMIC DNA]</scope>
    <source>
        <strain evidence="2 3">BLCC-F154</strain>
    </source>
</reference>
<evidence type="ECO:0008006" key="4">
    <source>
        <dbReference type="Google" id="ProtNLM"/>
    </source>
</evidence>
<proteinExistence type="predicted"/>
<evidence type="ECO:0000313" key="2">
    <source>
        <dbReference type="EMBL" id="MFB2934452.1"/>
    </source>
</evidence>